<dbReference type="CDD" id="cd06193">
    <property type="entry name" value="siderophore_interacting"/>
    <property type="match status" value="1"/>
</dbReference>
<dbReference type="Gene3D" id="2.40.30.10">
    <property type="entry name" value="Translation factors"/>
    <property type="match status" value="1"/>
</dbReference>
<evidence type="ECO:0000313" key="3">
    <source>
        <dbReference type="Proteomes" id="UP001431656"/>
    </source>
</evidence>
<gene>
    <name evidence="2" type="ORF">brsh051_10510</name>
</gene>
<evidence type="ECO:0000259" key="1">
    <source>
        <dbReference type="PROSITE" id="PS51384"/>
    </source>
</evidence>
<dbReference type="InterPro" id="IPR017938">
    <property type="entry name" value="Riboflavin_synthase-like_b-brl"/>
</dbReference>
<dbReference type="KEGG" id="broo:brsh051_10510"/>
<dbReference type="RefSeq" id="WP_286268099.1">
    <property type="nucleotide sequence ID" value="NZ_AP028056.1"/>
</dbReference>
<dbReference type="SUPFAM" id="SSF63380">
    <property type="entry name" value="Riboflavin synthase domain-like"/>
    <property type="match status" value="1"/>
</dbReference>
<dbReference type="GO" id="GO:0016491">
    <property type="term" value="F:oxidoreductase activity"/>
    <property type="evidence" value="ECO:0007669"/>
    <property type="project" value="InterPro"/>
</dbReference>
<dbReference type="PANTHER" id="PTHR30157">
    <property type="entry name" value="FERRIC REDUCTASE, NADPH-DEPENDENT"/>
    <property type="match status" value="1"/>
</dbReference>
<dbReference type="InterPro" id="IPR007037">
    <property type="entry name" value="SIP_rossman_dom"/>
</dbReference>
<protein>
    <submittedName>
        <fullName evidence="2">Siderophore-interacting protein</fullName>
    </submittedName>
</protein>
<dbReference type="Gene3D" id="3.40.50.80">
    <property type="entry name" value="Nucleotide-binding domain of ferredoxin-NADP reductase (FNR) module"/>
    <property type="match status" value="1"/>
</dbReference>
<dbReference type="PANTHER" id="PTHR30157:SF0">
    <property type="entry name" value="NADPH-DEPENDENT FERRIC-CHELATE REDUCTASE"/>
    <property type="match status" value="1"/>
</dbReference>
<accession>A0AAN0KHH7</accession>
<dbReference type="InterPro" id="IPR013113">
    <property type="entry name" value="SIP_FAD-bd"/>
</dbReference>
<dbReference type="Proteomes" id="UP001431656">
    <property type="component" value="Chromosome"/>
</dbReference>
<dbReference type="AlphaFoldDB" id="A0AAN0KHH7"/>
<evidence type="ECO:0000313" key="2">
    <source>
        <dbReference type="EMBL" id="BEH01770.1"/>
    </source>
</evidence>
<proteinExistence type="predicted"/>
<dbReference type="EMBL" id="AP028056">
    <property type="protein sequence ID" value="BEH01770.1"/>
    <property type="molecule type" value="Genomic_DNA"/>
</dbReference>
<reference evidence="2" key="1">
    <citation type="journal article" date="2024" name="Int. J. Syst. Evol. Microbiol.">
        <title>Brooklawnia propionicigenes sp. nov., a facultatively anaerobic, propionate-producing bacterium isolated from a methanogenic reactor treating waste from cattle farms.</title>
        <authorList>
            <person name="Akita Y."/>
            <person name="Ueki A."/>
            <person name="Tonouchi A."/>
            <person name="Sugawara Y."/>
            <person name="Honma S."/>
            <person name="Kaku N."/>
            <person name="Ueki K."/>
        </authorList>
    </citation>
    <scope>NUCLEOTIDE SEQUENCE</scope>
    <source>
        <strain evidence="2">SH051</strain>
    </source>
</reference>
<feature type="domain" description="FAD-binding FR-type" evidence="1">
    <location>
        <begin position="6"/>
        <end position="128"/>
    </location>
</feature>
<keyword evidence="3" id="KW-1185">Reference proteome</keyword>
<dbReference type="Pfam" id="PF04954">
    <property type="entry name" value="SIP"/>
    <property type="match status" value="1"/>
</dbReference>
<dbReference type="InterPro" id="IPR039374">
    <property type="entry name" value="SIP_fam"/>
</dbReference>
<dbReference type="InterPro" id="IPR039261">
    <property type="entry name" value="FNR_nucleotide-bd"/>
</dbReference>
<dbReference type="InterPro" id="IPR017927">
    <property type="entry name" value="FAD-bd_FR_type"/>
</dbReference>
<dbReference type="Pfam" id="PF08021">
    <property type="entry name" value="FAD_binding_9"/>
    <property type="match status" value="1"/>
</dbReference>
<sequence>MPPRQRVLRHATVIGSEQISPQLIRLTFDSPDLRDVDLPFTDHYVKLLFPPQDAPYTQPVDPEETAEFADHPPVTRTYSLRHRDPLNGTMEIDFVTHGDTGLAGPWAQRAKAGDRINFFGPGGAWAPTADYDHFVLVGDEAAAPAICAALEELPDDATAVAFLEVADHSSVFDVPSVPGVEIVWVFREGAPYGLKLAQAVREAEIPEGRTSWFVHGVAEMVKDLRRHLFVERGVAKQDASISGYWRTGMTEDGWQSSKHGFVAGMEAEEAAALGQPESD</sequence>
<organism evidence="2 3">
    <name type="scientific">Brooklawnia propionicigenes</name>
    <dbReference type="NCBI Taxonomy" id="3041175"/>
    <lineage>
        <taxon>Bacteria</taxon>
        <taxon>Bacillati</taxon>
        <taxon>Actinomycetota</taxon>
        <taxon>Actinomycetes</taxon>
        <taxon>Propionibacteriales</taxon>
        <taxon>Propionibacteriaceae</taxon>
        <taxon>Brooklawnia</taxon>
    </lineage>
</organism>
<name>A0AAN0KHH7_9ACTN</name>
<dbReference type="PROSITE" id="PS51384">
    <property type="entry name" value="FAD_FR"/>
    <property type="match status" value="1"/>
</dbReference>